<comment type="caution">
    <text evidence="4">The sequence shown here is derived from an EMBL/GenBank/DDBJ whole genome shotgun (WGS) entry which is preliminary data.</text>
</comment>
<feature type="compositionally biased region" description="Basic and acidic residues" evidence="2">
    <location>
        <begin position="330"/>
        <end position="389"/>
    </location>
</feature>
<accession>A0A316FSG8</accession>
<evidence type="ECO:0000313" key="5">
    <source>
        <dbReference type="Proteomes" id="UP000245697"/>
    </source>
</evidence>
<feature type="compositionally biased region" description="Basic and acidic residues" evidence="2">
    <location>
        <begin position="236"/>
        <end position="256"/>
    </location>
</feature>
<dbReference type="PANTHER" id="PTHR48090">
    <property type="entry name" value="UNDECAPRENYL-PHOSPHATE 4-DEOXY-4-FORMAMIDO-L-ARABINOSE TRANSFERASE-RELATED"/>
    <property type="match status" value="1"/>
</dbReference>
<dbReference type="Pfam" id="PF00535">
    <property type="entry name" value="Glycos_transf_2"/>
    <property type="match status" value="1"/>
</dbReference>
<dbReference type="AlphaFoldDB" id="A0A316FSG8"/>
<organism evidence="4 5">
    <name type="scientific">Actinoplanes xinjiangensis</name>
    <dbReference type="NCBI Taxonomy" id="512350"/>
    <lineage>
        <taxon>Bacteria</taxon>
        <taxon>Bacillati</taxon>
        <taxon>Actinomycetota</taxon>
        <taxon>Actinomycetes</taxon>
        <taxon>Micromonosporales</taxon>
        <taxon>Micromonosporaceae</taxon>
        <taxon>Actinoplanes</taxon>
    </lineage>
</organism>
<dbReference type="InterPro" id="IPR029044">
    <property type="entry name" value="Nucleotide-diphossugar_trans"/>
</dbReference>
<name>A0A316FSG8_9ACTN</name>
<reference evidence="4 5" key="1">
    <citation type="submission" date="2018-05" db="EMBL/GenBank/DDBJ databases">
        <title>Genomic Encyclopedia of Archaeal and Bacterial Type Strains, Phase II (KMG-II): from individual species to whole genera.</title>
        <authorList>
            <person name="Goeker M."/>
        </authorList>
    </citation>
    <scope>NUCLEOTIDE SEQUENCE [LARGE SCALE GENOMIC DNA]</scope>
    <source>
        <strain evidence="4 5">DSM 45184</strain>
    </source>
</reference>
<evidence type="ECO:0000256" key="1">
    <source>
        <dbReference type="ARBA" id="ARBA00006739"/>
    </source>
</evidence>
<comment type="similarity">
    <text evidence="1">Belongs to the glycosyltransferase 2 family.</text>
</comment>
<dbReference type="Gene3D" id="3.90.550.10">
    <property type="entry name" value="Spore Coat Polysaccharide Biosynthesis Protein SpsA, Chain A"/>
    <property type="match status" value="1"/>
</dbReference>
<dbReference type="InterPro" id="IPR050256">
    <property type="entry name" value="Glycosyltransferase_2"/>
</dbReference>
<proteinExistence type="inferred from homology"/>
<dbReference type="EMBL" id="QGGR01000002">
    <property type="protein sequence ID" value="PWK51273.1"/>
    <property type="molecule type" value="Genomic_DNA"/>
</dbReference>
<keyword evidence="5" id="KW-1185">Reference proteome</keyword>
<dbReference type="InterPro" id="IPR001173">
    <property type="entry name" value="Glyco_trans_2-like"/>
</dbReference>
<feature type="compositionally biased region" description="Basic and acidic residues" evidence="2">
    <location>
        <begin position="295"/>
        <end position="305"/>
    </location>
</feature>
<sequence>MPVPQLHSVSVVIPLASVDRLPLLFAGLPPVSEIIVVVGPGEDTVLPLPRAARVIRQTRHGAGNAIACGVAAATGDVIVTLPGDGSCDPADLPRLVEALGTSAGRACDVAEGVRTARRSDLVLLWFMSVLLGCRPSGPGAGFRAFRRDHADRLGLPRVAGTDPDRGDGRDVEPLLTARSRAAGLRVAEIPVTYYPQIGGTALLPGLAGIIREALARRRGAPASGAESIVILTGGPSHHEPGEPGRRTPGEASRRTPGEPGRPTLADLSRLTPGDPARPIPAPIFVGPVNTPRQPGADHRPTDPGLRRWPAPNRMTATGADHPNSAGIGIADRRRGSDRRGPERRRTDATPDRRAATGRPGNDRPNADSPHRRRWRDGQTDLNTGRRPDLRVINGEGSGSGGTRGHLRSV</sequence>
<feature type="domain" description="Glycosyltransferase 2-like" evidence="3">
    <location>
        <begin position="52"/>
        <end position="101"/>
    </location>
</feature>
<dbReference type="SUPFAM" id="SSF53448">
    <property type="entry name" value="Nucleotide-diphospho-sugar transferases"/>
    <property type="match status" value="1"/>
</dbReference>
<gene>
    <name evidence="4" type="ORF">BC793_102301</name>
</gene>
<protein>
    <submittedName>
        <fullName evidence="4">Glycosyl transferase family 2</fullName>
    </submittedName>
</protein>
<evidence type="ECO:0000259" key="3">
    <source>
        <dbReference type="Pfam" id="PF00535"/>
    </source>
</evidence>
<keyword evidence="4" id="KW-0808">Transferase</keyword>
<evidence type="ECO:0000256" key="2">
    <source>
        <dbReference type="SAM" id="MobiDB-lite"/>
    </source>
</evidence>
<evidence type="ECO:0000313" key="4">
    <source>
        <dbReference type="EMBL" id="PWK51273.1"/>
    </source>
</evidence>
<feature type="region of interest" description="Disordered" evidence="2">
    <location>
        <begin position="231"/>
        <end position="409"/>
    </location>
</feature>
<dbReference type="GO" id="GO:0016740">
    <property type="term" value="F:transferase activity"/>
    <property type="evidence" value="ECO:0007669"/>
    <property type="project" value="UniProtKB-KW"/>
</dbReference>
<dbReference type="Proteomes" id="UP000245697">
    <property type="component" value="Unassembled WGS sequence"/>
</dbReference>